<dbReference type="Proteomes" id="UP000245647">
    <property type="component" value="Unassembled WGS sequence"/>
</dbReference>
<dbReference type="EMBL" id="QEAS01000003">
    <property type="protein sequence ID" value="PWG81826.1"/>
    <property type="molecule type" value="Genomic_DNA"/>
</dbReference>
<protein>
    <submittedName>
        <fullName evidence="1">Uncharacterized protein</fullName>
    </submittedName>
</protein>
<organism evidence="1 2">
    <name type="scientific">Pararcticibacter amylolyticus</name>
    <dbReference type="NCBI Taxonomy" id="2173175"/>
    <lineage>
        <taxon>Bacteria</taxon>
        <taxon>Pseudomonadati</taxon>
        <taxon>Bacteroidota</taxon>
        <taxon>Sphingobacteriia</taxon>
        <taxon>Sphingobacteriales</taxon>
        <taxon>Sphingobacteriaceae</taxon>
        <taxon>Pararcticibacter</taxon>
    </lineage>
</organism>
<gene>
    <name evidence="1" type="ORF">DDR33_05560</name>
</gene>
<accession>A0A2U2PK89</accession>
<proteinExistence type="predicted"/>
<comment type="caution">
    <text evidence="1">The sequence shown here is derived from an EMBL/GenBank/DDBJ whole genome shotgun (WGS) entry which is preliminary data.</text>
</comment>
<dbReference type="AlphaFoldDB" id="A0A2U2PK89"/>
<keyword evidence="2" id="KW-1185">Reference proteome</keyword>
<evidence type="ECO:0000313" key="2">
    <source>
        <dbReference type="Proteomes" id="UP000245647"/>
    </source>
</evidence>
<sequence length="78" mass="9074">MYKNKAIPKRRPSTYKHPEARLAKIKKKRNTPSRNDQHINVYLLNKQIGPSPPSFFTDSKSPRKFTKGIVTVIYIFGE</sequence>
<name>A0A2U2PK89_9SPHI</name>
<reference evidence="1 2" key="1">
    <citation type="submission" date="2018-04" db="EMBL/GenBank/DDBJ databases">
        <title>Pedobacter chongqingensis sp. nov., isolated from a rottenly hemp rope.</title>
        <authorList>
            <person name="Cai Y."/>
        </authorList>
    </citation>
    <scope>NUCLEOTIDE SEQUENCE [LARGE SCALE GENOMIC DNA]</scope>
    <source>
        <strain evidence="1 2">FJ4-8</strain>
    </source>
</reference>
<evidence type="ECO:0000313" key="1">
    <source>
        <dbReference type="EMBL" id="PWG81826.1"/>
    </source>
</evidence>